<dbReference type="GO" id="GO:0006351">
    <property type="term" value="P:DNA-templated transcription"/>
    <property type="evidence" value="ECO:0007669"/>
    <property type="project" value="InterPro"/>
</dbReference>
<feature type="domain" description="Zn(2)-C6 fungal-type" evidence="4">
    <location>
        <begin position="30"/>
        <end position="71"/>
    </location>
</feature>
<dbReference type="GO" id="GO:0003677">
    <property type="term" value="F:DNA binding"/>
    <property type="evidence" value="ECO:0007669"/>
    <property type="project" value="InterPro"/>
</dbReference>
<feature type="region of interest" description="Disordered" evidence="3">
    <location>
        <begin position="641"/>
        <end position="661"/>
    </location>
</feature>
<comment type="caution">
    <text evidence="5">The sequence shown here is derived from an EMBL/GenBank/DDBJ whole genome shotgun (WGS) entry which is preliminary data.</text>
</comment>
<feature type="region of interest" description="Disordered" evidence="3">
    <location>
        <begin position="90"/>
        <end position="188"/>
    </location>
</feature>
<reference evidence="5 6" key="1">
    <citation type="submission" date="2016-07" db="EMBL/GenBank/DDBJ databases">
        <title>Pervasive Adenine N6-methylation of Active Genes in Fungi.</title>
        <authorList>
            <consortium name="DOE Joint Genome Institute"/>
            <person name="Mondo S.J."/>
            <person name="Dannebaum R.O."/>
            <person name="Kuo R.C."/>
            <person name="Labutti K."/>
            <person name="Haridas S."/>
            <person name="Kuo A."/>
            <person name="Salamov A."/>
            <person name="Ahrendt S.R."/>
            <person name="Lipzen A."/>
            <person name="Sullivan W."/>
            <person name="Andreopoulos W.B."/>
            <person name="Clum A."/>
            <person name="Lindquist E."/>
            <person name="Daum C."/>
            <person name="Ramamoorthy G.K."/>
            <person name="Gryganskyi A."/>
            <person name="Culley D."/>
            <person name="Magnuson J.K."/>
            <person name="James T.Y."/>
            <person name="O'Malley M.A."/>
            <person name="Stajich J.E."/>
            <person name="Spatafora J.W."/>
            <person name="Visel A."/>
            <person name="Grigoriev I.V."/>
        </authorList>
    </citation>
    <scope>NUCLEOTIDE SEQUENCE [LARGE SCALE GENOMIC DNA]</scope>
    <source>
        <strain evidence="5 6">68-887.2</strain>
    </source>
</reference>
<dbReference type="Gene3D" id="4.10.240.10">
    <property type="entry name" value="Zn(2)-C6 fungal-type DNA-binding domain"/>
    <property type="match status" value="1"/>
</dbReference>
<dbReference type="STRING" id="71784.A0A1Y2B2C3"/>
<evidence type="ECO:0000256" key="1">
    <source>
        <dbReference type="ARBA" id="ARBA00022723"/>
    </source>
</evidence>
<feature type="compositionally biased region" description="Low complexity" evidence="3">
    <location>
        <begin position="106"/>
        <end position="120"/>
    </location>
</feature>
<dbReference type="InterPro" id="IPR001138">
    <property type="entry name" value="Zn2Cys6_DnaBD"/>
</dbReference>
<dbReference type="PANTHER" id="PTHR46910:SF40">
    <property type="entry name" value="ZN(II)2CYS6 TRANSCRIPTION FACTOR (EUROFUNG)"/>
    <property type="match status" value="1"/>
</dbReference>
<keyword evidence="6" id="KW-1185">Reference proteome</keyword>
<keyword evidence="2" id="KW-0539">Nucleus</keyword>
<evidence type="ECO:0000313" key="6">
    <source>
        <dbReference type="Proteomes" id="UP000193986"/>
    </source>
</evidence>
<dbReference type="CDD" id="cd12148">
    <property type="entry name" value="fungal_TF_MHR"/>
    <property type="match status" value="1"/>
</dbReference>
<evidence type="ECO:0000259" key="4">
    <source>
        <dbReference type="PROSITE" id="PS50048"/>
    </source>
</evidence>
<dbReference type="Proteomes" id="UP000193986">
    <property type="component" value="Unassembled WGS sequence"/>
</dbReference>
<dbReference type="AlphaFoldDB" id="A0A1Y2B2C3"/>
<dbReference type="CDD" id="cd00067">
    <property type="entry name" value="GAL4"/>
    <property type="match status" value="1"/>
</dbReference>
<dbReference type="SUPFAM" id="SSF57701">
    <property type="entry name" value="Zn2/Cys6 DNA-binding domain"/>
    <property type="match status" value="1"/>
</dbReference>
<proteinExistence type="predicted"/>
<feature type="region of interest" description="Disordered" evidence="3">
    <location>
        <begin position="1"/>
        <end position="56"/>
    </location>
</feature>
<sequence length="761" mass="85661">MGNSGGNASGKKRKNEDGEVVGKKKRQSQSCDACRARKVKCDRPPPGGISPTVPHRDVCSHCEHLGLACTFDYKPKKRGPPNMYIRKLQASGASVSPPQRNAELDSISSSQPMSYPSTSSPYPPPPTVYPPNPTRQETSAPYMTSSGYYRNSTTGDGPGPGTLAEQRAMHGSALSEQGLGSREPIGRDVGREWEPALLMTIRATEPAYQQATTYQQGPSLSPGRLDVTASPSRQEATSGSAQNGPSLGMPNLTTSRPASNASPSRPLKLSPSYNTPDYPKYPYNPSNPFDQVLPRGLLYRIIDLYFDYIYCLIPCIHRPTFMADLHSHREEQPAAEEWTALVFSIVGVTLAQLPRAFIPMPRKEVKTLTERCYRLGRDYYNQDFVDITITRLIIGYLSLVTSMLMGYHRASEVIMGSTWILITRMRLHEESSYAGLPPIECQLRRRLFWLMYGADTTLCAVEGILPLIKEEDCCDVVLPAEIDDEYLTHDTYLEQPSDRTPILSGFYYISKLFKYHSSLIDKRRRDKRKPPSGLMLQMRINEVNELFEKIMRLMEDCPAALKLDLENDSKSITFSDDWDQHASNDIQQLFLNPQANHAVVKDAYLVQQGNIYVTQQMVRYMALQYRDELLLLQSEELAKQTRVEDTPGLNRPPRRQSPTRRAEWNRHLFSEEEKDQVSSDLLAVLQRIPIQVIAVNSSPLVGKVRFVASTLLDAISPPNKDGDTSKTNIAGVSQRTIRAQSYLWDFLRILSEIEALYSMEE</sequence>
<dbReference type="EMBL" id="MCFC01000030">
    <property type="protein sequence ID" value="ORY28647.1"/>
    <property type="molecule type" value="Genomic_DNA"/>
</dbReference>
<accession>A0A1Y2B2C3</accession>
<feature type="compositionally biased region" description="Low complexity" evidence="3">
    <location>
        <begin position="255"/>
        <end position="266"/>
    </location>
</feature>
<keyword evidence="1" id="KW-0479">Metal-binding</keyword>
<organism evidence="5 6">
    <name type="scientific">Naematelia encephala</name>
    <dbReference type="NCBI Taxonomy" id="71784"/>
    <lineage>
        <taxon>Eukaryota</taxon>
        <taxon>Fungi</taxon>
        <taxon>Dikarya</taxon>
        <taxon>Basidiomycota</taxon>
        <taxon>Agaricomycotina</taxon>
        <taxon>Tremellomycetes</taxon>
        <taxon>Tremellales</taxon>
        <taxon>Naemateliaceae</taxon>
        <taxon>Naematelia</taxon>
    </lineage>
</organism>
<dbReference type="InterPro" id="IPR050987">
    <property type="entry name" value="AtrR-like"/>
</dbReference>
<dbReference type="GO" id="GO:0000981">
    <property type="term" value="F:DNA-binding transcription factor activity, RNA polymerase II-specific"/>
    <property type="evidence" value="ECO:0007669"/>
    <property type="project" value="InterPro"/>
</dbReference>
<feature type="compositionally biased region" description="Pro residues" evidence="3">
    <location>
        <begin position="121"/>
        <end position="133"/>
    </location>
</feature>
<dbReference type="InParanoid" id="A0A1Y2B2C3"/>
<dbReference type="SMART" id="SM00066">
    <property type="entry name" value="GAL4"/>
    <property type="match status" value="1"/>
</dbReference>
<gene>
    <name evidence="5" type="ORF">BCR39DRAFT_534662</name>
</gene>
<dbReference type="Pfam" id="PF04082">
    <property type="entry name" value="Fungal_trans"/>
    <property type="match status" value="1"/>
</dbReference>
<feature type="compositionally biased region" description="Polar residues" evidence="3">
    <location>
        <begin position="135"/>
        <end position="155"/>
    </location>
</feature>
<evidence type="ECO:0000256" key="3">
    <source>
        <dbReference type="SAM" id="MobiDB-lite"/>
    </source>
</evidence>
<dbReference type="InterPro" id="IPR036864">
    <property type="entry name" value="Zn2-C6_fun-type_DNA-bd_sf"/>
</dbReference>
<feature type="region of interest" description="Disordered" evidence="3">
    <location>
        <begin position="209"/>
        <end position="281"/>
    </location>
</feature>
<dbReference type="OrthoDB" id="1708823at2759"/>
<name>A0A1Y2B2C3_9TREE</name>
<dbReference type="GO" id="GO:0008270">
    <property type="term" value="F:zinc ion binding"/>
    <property type="evidence" value="ECO:0007669"/>
    <property type="project" value="InterPro"/>
</dbReference>
<evidence type="ECO:0000313" key="5">
    <source>
        <dbReference type="EMBL" id="ORY28647.1"/>
    </source>
</evidence>
<dbReference type="PANTHER" id="PTHR46910">
    <property type="entry name" value="TRANSCRIPTION FACTOR PDR1"/>
    <property type="match status" value="1"/>
</dbReference>
<feature type="compositionally biased region" description="Polar residues" evidence="3">
    <location>
        <begin position="209"/>
        <end position="219"/>
    </location>
</feature>
<protein>
    <submittedName>
        <fullName evidence="5">Fungal-specific transcription factor domain-domain-containing protein</fullName>
    </submittedName>
</protein>
<feature type="compositionally biased region" description="Polar residues" evidence="3">
    <location>
        <begin position="229"/>
        <end position="245"/>
    </location>
</feature>
<evidence type="ECO:0000256" key="2">
    <source>
        <dbReference type="ARBA" id="ARBA00023242"/>
    </source>
</evidence>
<dbReference type="PROSITE" id="PS50048">
    <property type="entry name" value="ZN2_CY6_FUNGAL_2"/>
    <property type="match status" value="1"/>
</dbReference>
<dbReference type="InterPro" id="IPR007219">
    <property type="entry name" value="XnlR_reg_dom"/>
</dbReference>
<dbReference type="Pfam" id="PF00172">
    <property type="entry name" value="Zn_clus"/>
    <property type="match status" value="1"/>
</dbReference>